<dbReference type="AlphaFoldDB" id="A0A5J4L1J0"/>
<protein>
    <submittedName>
        <fullName evidence="1">Uncharacterized protein</fullName>
    </submittedName>
</protein>
<proteinExistence type="predicted"/>
<name>A0A5J4L1J0_9ZZZZ</name>
<dbReference type="EMBL" id="BLAB01000001">
    <property type="protein sequence ID" value="GER93623.1"/>
    <property type="molecule type" value="Genomic_DNA"/>
</dbReference>
<sequence length="41" mass="4521">MPTTLEERVAYLEGKVKGLRKGVCNISLSPLKSADMTKEVK</sequence>
<dbReference type="EMBL" id="BLAB01000001">
    <property type="protein sequence ID" value="GER93627.1"/>
    <property type="molecule type" value="Genomic_DNA"/>
</dbReference>
<organism evidence="1">
    <name type="scientific">hot springs metagenome</name>
    <dbReference type="NCBI Taxonomy" id="433727"/>
    <lineage>
        <taxon>unclassified sequences</taxon>
        <taxon>metagenomes</taxon>
        <taxon>ecological metagenomes</taxon>
    </lineage>
</organism>
<evidence type="ECO:0000313" key="2">
    <source>
        <dbReference type="EMBL" id="GER93627.1"/>
    </source>
</evidence>
<comment type="caution">
    <text evidence="1">The sequence shown here is derived from an EMBL/GenBank/DDBJ whole genome shotgun (WGS) entry which is preliminary data.</text>
</comment>
<accession>A0A5J4L1J0</accession>
<reference evidence="1" key="1">
    <citation type="submission" date="2019-10" db="EMBL/GenBank/DDBJ databases">
        <title>Metagenomic sequencing of thiosulfate-disproportionating enrichment culture.</title>
        <authorList>
            <person name="Umezawa K."/>
            <person name="Kojima H."/>
            <person name="Fukui M."/>
        </authorList>
    </citation>
    <scope>NUCLEOTIDE SEQUENCE</scope>
    <source>
        <strain evidence="1">45J</strain>
    </source>
</reference>
<gene>
    <name evidence="1" type="ORF">A45J_1371</name>
    <name evidence="2" type="ORF">A45J_1375</name>
</gene>
<evidence type="ECO:0000313" key="1">
    <source>
        <dbReference type="EMBL" id="GER93623.1"/>
    </source>
</evidence>